<dbReference type="Pfam" id="PF14417">
    <property type="entry name" value="MEDS"/>
    <property type="match status" value="1"/>
</dbReference>
<proteinExistence type="predicted"/>
<dbReference type="RefSeq" id="WP_386768847.1">
    <property type="nucleotide sequence ID" value="NZ_JBHSTI010000039.1"/>
</dbReference>
<reference evidence="3" key="1">
    <citation type="journal article" date="2019" name="Int. J. Syst. Evol. Microbiol.">
        <title>The Global Catalogue of Microorganisms (GCM) 10K type strain sequencing project: providing services to taxonomists for standard genome sequencing and annotation.</title>
        <authorList>
            <consortium name="The Broad Institute Genomics Platform"/>
            <consortium name="The Broad Institute Genome Sequencing Center for Infectious Disease"/>
            <person name="Wu L."/>
            <person name="Ma J."/>
        </authorList>
    </citation>
    <scope>NUCLEOTIDE SEQUENCE [LARGE SCALE GENOMIC DNA]</scope>
    <source>
        <strain evidence="3">CGMCC 4.7317</strain>
    </source>
</reference>
<name>A0ABW1T679_9ACTN</name>
<sequence length="203" mass="22839">MTTIPFALDRPGVAIAPGDHICAFYRGRDQRDEVLLPFLRDGLVEGHKCIAVMDDPDVEQVTNPLSLVLDIESALLTGQLELLSSDKAYLSEGHFSTGRMLDFWESNVGQAVGPGGFPFVRSVGEMTWALRDMPGVDQLVRYEARLNRFLPRYPQVILCLYDLERFTDGRILMEMLKTHPKVLMSGQVLENPWYVEPEDDPAA</sequence>
<comment type="caution">
    <text evidence="2">The sequence shown here is derived from an EMBL/GenBank/DDBJ whole genome shotgun (WGS) entry which is preliminary data.</text>
</comment>
<dbReference type="InterPro" id="IPR025847">
    <property type="entry name" value="MEDS_domain"/>
</dbReference>
<accession>A0ABW1T679</accession>
<organism evidence="2 3">
    <name type="scientific">Longivirga aurantiaca</name>
    <dbReference type="NCBI Taxonomy" id="1837743"/>
    <lineage>
        <taxon>Bacteria</taxon>
        <taxon>Bacillati</taxon>
        <taxon>Actinomycetota</taxon>
        <taxon>Actinomycetes</taxon>
        <taxon>Sporichthyales</taxon>
        <taxon>Sporichthyaceae</taxon>
        <taxon>Longivirga</taxon>
    </lineage>
</organism>
<feature type="domain" description="MEDS" evidence="1">
    <location>
        <begin position="19"/>
        <end position="180"/>
    </location>
</feature>
<evidence type="ECO:0000313" key="2">
    <source>
        <dbReference type="EMBL" id="MFC6239528.1"/>
    </source>
</evidence>
<dbReference type="Proteomes" id="UP001596138">
    <property type="component" value="Unassembled WGS sequence"/>
</dbReference>
<gene>
    <name evidence="2" type="ORF">ACFQGU_16765</name>
</gene>
<evidence type="ECO:0000259" key="1">
    <source>
        <dbReference type="Pfam" id="PF14417"/>
    </source>
</evidence>
<protein>
    <submittedName>
        <fullName evidence="2">MEDS domain-containing protein</fullName>
    </submittedName>
</protein>
<keyword evidence="3" id="KW-1185">Reference proteome</keyword>
<dbReference type="EMBL" id="JBHSTI010000039">
    <property type="protein sequence ID" value="MFC6239528.1"/>
    <property type="molecule type" value="Genomic_DNA"/>
</dbReference>
<evidence type="ECO:0000313" key="3">
    <source>
        <dbReference type="Proteomes" id="UP001596138"/>
    </source>
</evidence>